<accession>A0A381P2S2</accession>
<sequence length="479" mass="53482">MITRLVRTRGNPFTAVLFVVFYLSIAAGNHVTAQNCNNGVPCNEGTRPTGQPITSVNDDSINTKTGFSIPDNDKLRVRVKFMAAWGHDSAQASLGLEKQGRIGYAIVELFGNINKHLSYVLEINPVTETKALAACGEEHFFFPNVPSTIGPRVNCDPDGRTRVDDYRFIAFDLVDQQGAIRQAHLNYQRGKFGVKFGRFMLPVGFHWEDAGSFTSKDATHIQRINAETNFGVDLSFTHARKGHYPSVAINFATFLGEGNRRSDYDYFYFLNPDLDTNSAVTGLLSGTFMPYQQLEFRAALKRGFTGSKVERLPNYFASKRHDSALVLSARYQPFKHLTAFGEWANYTWGPTQTSAKMLGFTTNPIEKSGYYAGVDVSAPVTDALTVGMVVTREELSRDDSLIKFLAEQDRLRVSMGKTERSTVFRWYAQIADSVTLAFYRNLLSNPFPWVSGIEPISGPRAFTGRGSDKWGIVVRFQVP</sequence>
<name>A0A381P2S2_9ZZZZ</name>
<reference evidence="1" key="1">
    <citation type="submission" date="2018-05" db="EMBL/GenBank/DDBJ databases">
        <authorList>
            <person name="Lanie J.A."/>
            <person name="Ng W.-L."/>
            <person name="Kazmierczak K.M."/>
            <person name="Andrzejewski T.M."/>
            <person name="Davidsen T.M."/>
            <person name="Wayne K.J."/>
            <person name="Tettelin H."/>
            <person name="Glass J.I."/>
            <person name="Rusch D."/>
            <person name="Podicherti R."/>
            <person name="Tsui H.-C.T."/>
            <person name="Winkler M.E."/>
        </authorList>
    </citation>
    <scope>NUCLEOTIDE SEQUENCE</scope>
</reference>
<evidence type="ECO:0000313" key="1">
    <source>
        <dbReference type="EMBL" id="SUZ61211.1"/>
    </source>
</evidence>
<evidence type="ECO:0008006" key="2">
    <source>
        <dbReference type="Google" id="ProtNLM"/>
    </source>
</evidence>
<gene>
    <name evidence="1" type="ORF">METZ01_LOCUS14065</name>
</gene>
<proteinExistence type="predicted"/>
<organism evidence="1">
    <name type="scientific">marine metagenome</name>
    <dbReference type="NCBI Taxonomy" id="408172"/>
    <lineage>
        <taxon>unclassified sequences</taxon>
        <taxon>metagenomes</taxon>
        <taxon>ecological metagenomes</taxon>
    </lineage>
</organism>
<dbReference type="EMBL" id="UINC01000788">
    <property type="protein sequence ID" value="SUZ61211.1"/>
    <property type="molecule type" value="Genomic_DNA"/>
</dbReference>
<protein>
    <recommendedName>
        <fullName evidence="2">Alginate export domain-containing protein</fullName>
    </recommendedName>
</protein>
<dbReference type="AlphaFoldDB" id="A0A381P2S2"/>